<evidence type="ECO:0000256" key="2">
    <source>
        <dbReference type="ARBA" id="ARBA00022670"/>
    </source>
</evidence>
<evidence type="ECO:0000256" key="3">
    <source>
        <dbReference type="ARBA" id="ARBA00022801"/>
    </source>
</evidence>
<feature type="domain" description="Prohead serine protease" evidence="4">
    <location>
        <begin position="7"/>
        <end position="154"/>
    </location>
</feature>
<evidence type="ECO:0000313" key="5">
    <source>
        <dbReference type="EMBL" id="SHN04240.1"/>
    </source>
</evidence>
<proteinExistence type="predicted"/>
<evidence type="ECO:0000259" key="4">
    <source>
        <dbReference type="Pfam" id="PF04586"/>
    </source>
</evidence>
<dbReference type="InterPro" id="IPR054613">
    <property type="entry name" value="Peptidase_S78_dom"/>
</dbReference>
<dbReference type="RefSeq" id="WP_073291827.1">
    <property type="nucleotide sequence ID" value="NZ_FRCP01000031.1"/>
</dbReference>
<dbReference type="OrthoDB" id="2843430at2"/>
<sequence>MQIELREDSVLIKGYVNAVERDSRKISTPQGEFVEQIRSGTWKNAIEKREDIPALLNHDKNRKIGSTKDNLRLQEDNIGLYAELHTTDADVIEKAKNKKLNGWSFGFIKEKQSWGKADDGTERRYLDEIDLLEVSLLDDTRTPAYYGTSVESRDNEDVNIEQRYMKDVVEYVTVEGKNDDEMREDLENKLKLLKLELEI</sequence>
<keyword evidence="1" id="KW-1188">Viral release from host cell</keyword>
<dbReference type="Proteomes" id="UP000184038">
    <property type="component" value="Unassembled WGS sequence"/>
</dbReference>
<dbReference type="GO" id="GO:0008233">
    <property type="term" value="F:peptidase activity"/>
    <property type="evidence" value="ECO:0007669"/>
    <property type="project" value="UniProtKB-KW"/>
</dbReference>
<dbReference type="AlphaFoldDB" id="A0A1M7NJW8"/>
<keyword evidence="3" id="KW-0378">Hydrolase</keyword>
<organism evidence="5 6">
    <name type="scientific">Anaerosporobacter mobilis DSM 15930</name>
    <dbReference type="NCBI Taxonomy" id="1120996"/>
    <lineage>
        <taxon>Bacteria</taxon>
        <taxon>Bacillati</taxon>
        <taxon>Bacillota</taxon>
        <taxon>Clostridia</taxon>
        <taxon>Lachnospirales</taxon>
        <taxon>Lachnospiraceae</taxon>
        <taxon>Anaerosporobacter</taxon>
    </lineage>
</organism>
<dbReference type="InterPro" id="IPR006433">
    <property type="entry name" value="Prohead_protease"/>
</dbReference>
<dbReference type="Pfam" id="PF04586">
    <property type="entry name" value="Peptidase_S78"/>
    <property type="match status" value="1"/>
</dbReference>
<name>A0A1M7NJW8_9FIRM</name>
<keyword evidence="6" id="KW-1185">Reference proteome</keyword>
<evidence type="ECO:0000256" key="1">
    <source>
        <dbReference type="ARBA" id="ARBA00022612"/>
    </source>
</evidence>
<reference evidence="5 6" key="1">
    <citation type="submission" date="2016-11" db="EMBL/GenBank/DDBJ databases">
        <authorList>
            <person name="Jaros S."/>
            <person name="Januszkiewicz K."/>
            <person name="Wedrychowicz H."/>
        </authorList>
    </citation>
    <scope>NUCLEOTIDE SEQUENCE [LARGE SCALE GENOMIC DNA]</scope>
    <source>
        <strain evidence="5 6">DSM 15930</strain>
    </source>
</reference>
<dbReference type="GO" id="GO:0006508">
    <property type="term" value="P:proteolysis"/>
    <property type="evidence" value="ECO:0007669"/>
    <property type="project" value="UniProtKB-KW"/>
</dbReference>
<protein>
    <recommendedName>
        <fullName evidence="4">Prohead serine protease domain-containing protein</fullName>
    </recommendedName>
</protein>
<keyword evidence="2" id="KW-0645">Protease</keyword>
<accession>A0A1M7NJW8</accession>
<dbReference type="NCBIfam" id="TIGR01543">
    <property type="entry name" value="proheadase_HK97"/>
    <property type="match status" value="1"/>
</dbReference>
<gene>
    <name evidence="5" type="ORF">SAMN02746066_04569</name>
</gene>
<dbReference type="STRING" id="1120996.SAMN02746066_04569"/>
<evidence type="ECO:0000313" key="6">
    <source>
        <dbReference type="Proteomes" id="UP000184038"/>
    </source>
</evidence>
<dbReference type="EMBL" id="FRCP01000031">
    <property type="protein sequence ID" value="SHN04240.1"/>
    <property type="molecule type" value="Genomic_DNA"/>
</dbReference>